<comment type="caution">
    <text evidence="2">The sequence shown here is derived from an EMBL/GenBank/DDBJ whole genome shotgun (WGS) entry which is preliminary data.</text>
</comment>
<organism evidence="2 3">
    <name type="scientific">Acrocarpospora macrocephala</name>
    <dbReference type="NCBI Taxonomy" id="150177"/>
    <lineage>
        <taxon>Bacteria</taxon>
        <taxon>Bacillati</taxon>
        <taxon>Actinomycetota</taxon>
        <taxon>Actinomycetes</taxon>
        <taxon>Streptosporangiales</taxon>
        <taxon>Streptosporangiaceae</taxon>
        <taxon>Acrocarpospora</taxon>
    </lineage>
</organism>
<reference evidence="2 3" key="1">
    <citation type="submission" date="2019-10" db="EMBL/GenBank/DDBJ databases">
        <title>Whole genome shotgun sequence of Acrocarpospora macrocephala NBRC 16266.</title>
        <authorList>
            <person name="Ichikawa N."/>
            <person name="Kimura A."/>
            <person name="Kitahashi Y."/>
            <person name="Komaki H."/>
            <person name="Oguchi A."/>
        </authorList>
    </citation>
    <scope>NUCLEOTIDE SEQUENCE [LARGE SCALE GENOMIC DNA]</scope>
    <source>
        <strain evidence="2 3">NBRC 16266</strain>
    </source>
</reference>
<dbReference type="Pfam" id="PF12680">
    <property type="entry name" value="SnoaL_2"/>
    <property type="match status" value="1"/>
</dbReference>
<evidence type="ECO:0000259" key="1">
    <source>
        <dbReference type="Pfam" id="PF12680"/>
    </source>
</evidence>
<dbReference type="OrthoDB" id="3574881at2"/>
<gene>
    <name evidence="2" type="ORF">Amac_032540</name>
</gene>
<dbReference type="PANTHER" id="PTHR41252:SF1">
    <property type="entry name" value="BLR2505 PROTEIN"/>
    <property type="match status" value="1"/>
</dbReference>
<accession>A0A5M3WU39</accession>
<dbReference type="GO" id="GO:0016853">
    <property type="term" value="F:isomerase activity"/>
    <property type="evidence" value="ECO:0007669"/>
    <property type="project" value="UniProtKB-KW"/>
</dbReference>
<sequence>MDTEGLQSEARHDLAVLDRFYAAEMEYVAAGGAQRGASFDAMAACFHPEAVMRQGPWAPFPGLWEGIEGVERFFAVLSDTWSSAEGLDVTYFQGSDGAAVSMKVLLTSRATGRQVDAHLAQFITLDDGLIRDFAVFYLDPVAISRTCGLVD</sequence>
<dbReference type="Proteomes" id="UP000331127">
    <property type="component" value="Unassembled WGS sequence"/>
</dbReference>
<dbReference type="Gene3D" id="3.10.450.50">
    <property type="match status" value="1"/>
</dbReference>
<evidence type="ECO:0000313" key="3">
    <source>
        <dbReference type="Proteomes" id="UP000331127"/>
    </source>
</evidence>
<name>A0A5M3WU39_9ACTN</name>
<keyword evidence="2" id="KW-0413">Isomerase</keyword>
<dbReference type="AlphaFoldDB" id="A0A5M3WU39"/>
<dbReference type="PANTHER" id="PTHR41252">
    <property type="entry name" value="BLR2505 PROTEIN"/>
    <property type="match status" value="1"/>
</dbReference>
<evidence type="ECO:0000313" key="2">
    <source>
        <dbReference type="EMBL" id="GES09658.1"/>
    </source>
</evidence>
<feature type="domain" description="SnoaL-like" evidence="1">
    <location>
        <begin position="38"/>
        <end position="132"/>
    </location>
</feature>
<keyword evidence="3" id="KW-1185">Reference proteome</keyword>
<protein>
    <submittedName>
        <fullName evidence="2">Ketosteroid isomerase</fullName>
    </submittedName>
</protein>
<dbReference type="RefSeq" id="WP_155355174.1">
    <property type="nucleotide sequence ID" value="NZ_BAAAHL010000040.1"/>
</dbReference>
<proteinExistence type="predicted"/>
<dbReference type="InterPro" id="IPR032710">
    <property type="entry name" value="NTF2-like_dom_sf"/>
</dbReference>
<dbReference type="InterPro" id="IPR037401">
    <property type="entry name" value="SnoaL-like"/>
</dbReference>
<dbReference type="EMBL" id="BLAE01000016">
    <property type="protein sequence ID" value="GES09658.1"/>
    <property type="molecule type" value="Genomic_DNA"/>
</dbReference>
<dbReference type="SUPFAM" id="SSF54427">
    <property type="entry name" value="NTF2-like"/>
    <property type="match status" value="1"/>
</dbReference>